<protein>
    <submittedName>
        <fullName evidence="1">Uncharacterized protein</fullName>
    </submittedName>
</protein>
<evidence type="ECO:0000313" key="1">
    <source>
        <dbReference type="EMBL" id="PJA46615.1"/>
    </source>
</evidence>
<organism evidence="1 2">
    <name type="scientific">Candidatus Uhrbacteria bacterium CG_4_9_14_3_um_filter_41_35</name>
    <dbReference type="NCBI Taxonomy" id="1975034"/>
    <lineage>
        <taxon>Bacteria</taxon>
        <taxon>Candidatus Uhriibacteriota</taxon>
    </lineage>
</organism>
<dbReference type="EMBL" id="PFWT01000009">
    <property type="protein sequence ID" value="PJA46615.1"/>
    <property type="molecule type" value="Genomic_DNA"/>
</dbReference>
<proteinExistence type="predicted"/>
<reference evidence="2" key="1">
    <citation type="submission" date="2017-09" db="EMBL/GenBank/DDBJ databases">
        <title>Depth-based differentiation of microbial function through sediment-hosted aquifers and enrichment of novel symbionts in the deep terrestrial subsurface.</title>
        <authorList>
            <person name="Probst A.J."/>
            <person name="Ladd B."/>
            <person name="Jarett J.K."/>
            <person name="Geller-Mcgrath D.E."/>
            <person name="Sieber C.M.K."/>
            <person name="Emerson J.B."/>
            <person name="Anantharaman K."/>
            <person name="Thomas B.C."/>
            <person name="Malmstrom R."/>
            <person name="Stieglmeier M."/>
            <person name="Klingl A."/>
            <person name="Woyke T."/>
            <person name="Ryan C.M."/>
            <person name="Banfield J.F."/>
        </authorList>
    </citation>
    <scope>NUCLEOTIDE SEQUENCE [LARGE SCALE GENOMIC DNA]</scope>
</reference>
<dbReference type="Proteomes" id="UP000231263">
    <property type="component" value="Unassembled WGS sequence"/>
</dbReference>
<evidence type="ECO:0000313" key="2">
    <source>
        <dbReference type="Proteomes" id="UP000231263"/>
    </source>
</evidence>
<gene>
    <name evidence="1" type="ORF">CO173_02500</name>
</gene>
<name>A0A2M7XFI5_9BACT</name>
<sequence length="137" mass="15592">MENYILALALDKLIDRVLENKLALTALRNTLQTCEQLALREQTGRRNLVFWSNFGQYFDQHWSDADLETDEADPEIVIYFIELVKESVPALRALAVAQKNASLLAKNEGKNSEEAFWANFGDNFTSAWLQPDEVIVA</sequence>
<accession>A0A2M7XFI5</accession>
<dbReference type="AlphaFoldDB" id="A0A2M7XFI5"/>
<comment type="caution">
    <text evidence="1">The sequence shown here is derived from an EMBL/GenBank/DDBJ whole genome shotgun (WGS) entry which is preliminary data.</text>
</comment>